<dbReference type="AlphaFoldDB" id="A0AAW4XIL1"/>
<dbReference type="EMBL" id="JAJNCO010000010">
    <property type="protein sequence ID" value="MCD2113011.1"/>
    <property type="molecule type" value="Genomic_DNA"/>
</dbReference>
<evidence type="ECO:0000313" key="1">
    <source>
        <dbReference type="EMBL" id="MCD2113011.1"/>
    </source>
</evidence>
<comment type="caution">
    <text evidence="1">The sequence shown here is derived from an EMBL/GenBank/DDBJ whole genome shotgun (WGS) entry which is preliminary data.</text>
</comment>
<sequence>MRAVVDVEYLGSEMLVGIRLDAPGGAVPERVTVRRFGVTTLDPGDRVGIRVLGAGVAYPVQSFESSSGPR</sequence>
<proteinExistence type="predicted"/>
<dbReference type="Proteomes" id="UP001198630">
    <property type="component" value="Unassembled WGS sequence"/>
</dbReference>
<name>A0AAW4XIL1_RHORH</name>
<protein>
    <recommendedName>
        <fullName evidence="3">Transport-associated OB type 2 domain-containing protein</fullName>
    </recommendedName>
</protein>
<evidence type="ECO:0008006" key="3">
    <source>
        <dbReference type="Google" id="ProtNLM"/>
    </source>
</evidence>
<evidence type="ECO:0000313" key="2">
    <source>
        <dbReference type="Proteomes" id="UP001198630"/>
    </source>
</evidence>
<gene>
    <name evidence="1" type="ORF">LQ384_18025</name>
</gene>
<accession>A0AAW4XIL1</accession>
<organism evidence="1 2">
    <name type="scientific">Rhodococcus rhodochrous</name>
    <dbReference type="NCBI Taxonomy" id="1829"/>
    <lineage>
        <taxon>Bacteria</taxon>
        <taxon>Bacillati</taxon>
        <taxon>Actinomycetota</taxon>
        <taxon>Actinomycetes</taxon>
        <taxon>Mycobacteriales</taxon>
        <taxon>Nocardiaceae</taxon>
        <taxon>Rhodococcus</taxon>
    </lineage>
</organism>
<reference evidence="1" key="1">
    <citation type="submission" date="2021-11" db="EMBL/GenBank/DDBJ databases">
        <title>Development of a sustainable strategy for remediation of hydrocarbon-contaminated territories based on the waste exchange concept.</title>
        <authorList>
            <person name="Elkin A."/>
        </authorList>
    </citation>
    <scope>NUCLEOTIDE SEQUENCE</scope>
    <source>
        <strain evidence="1">IEGM 757</strain>
    </source>
</reference>